<dbReference type="Proteomes" id="UP000064912">
    <property type="component" value="Chromosome"/>
</dbReference>
<dbReference type="KEGG" id="rsu:NHU_00055"/>
<name>A0A0D6AWK6_RHOSU</name>
<dbReference type="InterPro" id="IPR036388">
    <property type="entry name" value="WH-like_DNA-bd_sf"/>
</dbReference>
<dbReference type="EMBL" id="AP014800">
    <property type="protein sequence ID" value="BAQ67227.1"/>
    <property type="molecule type" value="Genomic_DNA"/>
</dbReference>
<protein>
    <recommendedName>
        <fullName evidence="4">Helix-turn-helix domain-containing protein</fullName>
    </recommendedName>
</protein>
<dbReference type="AlphaFoldDB" id="A0A0D6AWK6"/>
<evidence type="ECO:0000313" key="3">
    <source>
        <dbReference type="Proteomes" id="UP000064912"/>
    </source>
</evidence>
<evidence type="ECO:0000256" key="1">
    <source>
        <dbReference type="SAM" id="MobiDB-lite"/>
    </source>
</evidence>
<gene>
    <name evidence="2" type="ORF">NHU_00055</name>
</gene>
<evidence type="ECO:0008006" key="4">
    <source>
        <dbReference type="Google" id="ProtNLM"/>
    </source>
</evidence>
<evidence type="ECO:0000313" key="2">
    <source>
        <dbReference type="EMBL" id="BAQ67227.1"/>
    </source>
</evidence>
<feature type="compositionally biased region" description="Basic and acidic residues" evidence="1">
    <location>
        <begin position="131"/>
        <end position="146"/>
    </location>
</feature>
<reference evidence="2 3" key="1">
    <citation type="submission" date="2015-02" db="EMBL/GenBank/DDBJ databases">
        <title>Genome sequene of Rhodovulum sulfidophilum DSM 2351.</title>
        <authorList>
            <person name="Nagao N."/>
        </authorList>
    </citation>
    <scope>NUCLEOTIDE SEQUENCE [LARGE SCALE GENOMIC DNA]</scope>
    <source>
        <strain evidence="2 3">DSM 2351</strain>
    </source>
</reference>
<dbReference type="Gene3D" id="1.10.10.10">
    <property type="entry name" value="Winged helix-like DNA-binding domain superfamily/Winged helix DNA-binding domain"/>
    <property type="match status" value="1"/>
</dbReference>
<dbReference type="Pfam" id="PF13730">
    <property type="entry name" value="HTH_36"/>
    <property type="match status" value="1"/>
</dbReference>
<organism evidence="2 3">
    <name type="scientific">Rhodovulum sulfidophilum</name>
    <name type="common">Rhodobacter sulfidophilus</name>
    <dbReference type="NCBI Taxonomy" id="35806"/>
    <lineage>
        <taxon>Bacteria</taxon>
        <taxon>Pseudomonadati</taxon>
        <taxon>Pseudomonadota</taxon>
        <taxon>Alphaproteobacteria</taxon>
        <taxon>Rhodobacterales</taxon>
        <taxon>Paracoccaceae</taxon>
        <taxon>Rhodovulum</taxon>
    </lineage>
</organism>
<accession>A0A0D6AWK6</accession>
<feature type="region of interest" description="Disordered" evidence="1">
    <location>
        <begin position="92"/>
        <end position="155"/>
    </location>
</feature>
<sequence>MSIRIMAEIWDSELSDVYECAVMLALANHADDEGRCYPSVSRVSQLARCSERKVRQIIGALEERGYLTIYRNAGPKGCNVFFVRSTPAPRAPLHDVHPPAPRAPLHDMHPCTPCTQPLHSVHHPPAQRAPEPSENHQEPSEREADASRASAPSSEIEDAITLFNETAERVGLARVQKLTPARRQALKARLREVGGVDGWREAMRRVEASDFLSGRSRDPTHSWRCNFDFLVKQANFTKLMEGNYDNRSGGLGPATPGRGGPGSGLFDACAAVAARRSGRA</sequence>
<proteinExistence type="predicted"/>